<dbReference type="InterPro" id="IPR019579">
    <property type="entry name" value="FAM161A/B"/>
</dbReference>
<proteinExistence type="inferred from homology"/>
<feature type="coiled-coil region" evidence="3">
    <location>
        <begin position="74"/>
        <end position="101"/>
    </location>
</feature>
<dbReference type="PANTHER" id="PTHR21501:SF4">
    <property type="entry name" value="PROTEIN FAM161B"/>
    <property type="match status" value="1"/>
</dbReference>
<evidence type="ECO:0000313" key="6">
    <source>
        <dbReference type="Proteomes" id="UP001345963"/>
    </source>
</evidence>
<accession>A0ABU7CC12</accession>
<comment type="caution">
    <text evidence="5">The sequence shown here is derived from an EMBL/GenBank/DDBJ whole genome shotgun (WGS) entry which is preliminary data.</text>
</comment>
<comment type="similarity">
    <text evidence="1">Belongs to the FAM161 family.</text>
</comment>
<keyword evidence="2 3" id="KW-0175">Coiled coil</keyword>
<gene>
    <name evidence="5" type="ORF">ATANTOWER_020241</name>
</gene>
<dbReference type="Proteomes" id="UP001345963">
    <property type="component" value="Unassembled WGS sequence"/>
</dbReference>
<sequence>MMFKAYKCFSVIKHRPSPFRASGAFISRRIPTESLDYASTPINTSWKLSVSRKRKMSKCDTLLEEGLQTELIFKAHLKVLRMALQQQLQETKRKQTEELDKRIHQNTLFSTDTSQKYEEERFGARRSTPASSLISDKKTSLCCKQRPNLFSLSLVPSANSKRCSVSAQQCERCASSKTTQQIKEEEAEAECKKKFSAVPVAGHVIQPIYQEMMELREKERKQGHEQRKKFLLSIQKPFSFEQRNKNKREKETAIVSEDPKNSVPIQKTSHRNMKDLREDKGRFSFSLELYCFQIHTVNQILQVGQIN</sequence>
<evidence type="ECO:0000313" key="5">
    <source>
        <dbReference type="EMBL" id="MED6260502.1"/>
    </source>
</evidence>
<evidence type="ECO:0000256" key="4">
    <source>
        <dbReference type="SAM" id="MobiDB-lite"/>
    </source>
</evidence>
<feature type="region of interest" description="Disordered" evidence="4">
    <location>
        <begin position="242"/>
        <end position="266"/>
    </location>
</feature>
<dbReference type="PANTHER" id="PTHR21501">
    <property type="entry name" value="PROTEIN FAM-161"/>
    <property type="match status" value="1"/>
</dbReference>
<feature type="compositionally biased region" description="Basic and acidic residues" evidence="4">
    <location>
        <begin position="242"/>
        <end position="260"/>
    </location>
</feature>
<name>A0ABU7CC12_9TELE</name>
<evidence type="ECO:0000256" key="2">
    <source>
        <dbReference type="ARBA" id="ARBA00023054"/>
    </source>
</evidence>
<organism evidence="5 6">
    <name type="scientific">Ataeniobius toweri</name>
    <dbReference type="NCBI Taxonomy" id="208326"/>
    <lineage>
        <taxon>Eukaryota</taxon>
        <taxon>Metazoa</taxon>
        <taxon>Chordata</taxon>
        <taxon>Craniata</taxon>
        <taxon>Vertebrata</taxon>
        <taxon>Euteleostomi</taxon>
        <taxon>Actinopterygii</taxon>
        <taxon>Neopterygii</taxon>
        <taxon>Teleostei</taxon>
        <taxon>Neoteleostei</taxon>
        <taxon>Acanthomorphata</taxon>
        <taxon>Ovalentaria</taxon>
        <taxon>Atherinomorphae</taxon>
        <taxon>Cyprinodontiformes</taxon>
        <taxon>Goodeidae</taxon>
        <taxon>Ataeniobius</taxon>
    </lineage>
</organism>
<dbReference type="Pfam" id="PF10595">
    <property type="entry name" value="FAM161A_B"/>
    <property type="match status" value="1"/>
</dbReference>
<reference evidence="5 6" key="1">
    <citation type="submission" date="2021-07" db="EMBL/GenBank/DDBJ databases">
        <authorList>
            <person name="Palmer J.M."/>
        </authorList>
    </citation>
    <scope>NUCLEOTIDE SEQUENCE [LARGE SCALE GENOMIC DNA]</scope>
    <source>
        <strain evidence="5 6">AT_MEX2019</strain>
        <tissue evidence="5">Muscle</tissue>
    </source>
</reference>
<evidence type="ECO:0000256" key="1">
    <source>
        <dbReference type="ARBA" id="ARBA00006663"/>
    </source>
</evidence>
<keyword evidence="6" id="KW-1185">Reference proteome</keyword>
<protein>
    <submittedName>
        <fullName evidence="5">Uncharacterized protein</fullName>
    </submittedName>
</protein>
<dbReference type="InterPro" id="IPR051655">
    <property type="entry name" value="FAM161"/>
</dbReference>
<evidence type="ECO:0000256" key="3">
    <source>
        <dbReference type="SAM" id="Coils"/>
    </source>
</evidence>
<dbReference type="EMBL" id="JAHUTI010088940">
    <property type="protein sequence ID" value="MED6260502.1"/>
    <property type="molecule type" value="Genomic_DNA"/>
</dbReference>